<dbReference type="PANTHER" id="PTHR43025">
    <property type="entry name" value="MONOGALACTOSYLDIACYLGLYCEROL SYNTHASE"/>
    <property type="match status" value="1"/>
</dbReference>
<sequence>MVIQGRKRRIALLYASAGTGHKTAALALARWFERESPGCETLCLDTLDFTNALVRGLYTRSYLEMVRRAPQLWGYFYDSLDEPEAADGVVATLNELTERLHLSRLIERLEAFNPDALLFTHFFGAAAVAERLLPRRPVFYVNTDFLSHLFHRHHPFTGWFVASDETALQYGADGIAMDRVVVSGIPVSPRYGSLPSKAEARAALNLADEERVVLVMGGGIGVGPFEEVIASLLEGDLTILAVCGNNAKVRSRLEERFGGVTRLRVSGFVDAIENHYVASDLIFTKPGGLSTSEILCTATPMVIVDPIPGQEQRNSDYLLDRGAARVLFDYRTARIKAETLLADETERARLRRCALSLARPEAGRTVAVEVLERLERR</sequence>
<comment type="similarity">
    <text evidence="1">Belongs to the glycosyltransferase 28 family.</text>
</comment>
<organism evidence="5 6">
    <name type="scientific">Aminithiophilus ramosus</name>
    <dbReference type="NCBI Taxonomy" id="3029084"/>
    <lineage>
        <taxon>Bacteria</taxon>
        <taxon>Thermotogati</taxon>
        <taxon>Synergistota</taxon>
        <taxon>Synergistia</taxon>
        <taxon>Synergistales</taxon>
        <taxon>Aminithiophilaceae</taxon>
        <taxon>Aminithiophilus</taxon>
    </lineage>
</organism>
<reference evidence="6" key="1">
    <citation type="submission" date="2021-04" db="EMBL/GenBank/DDBJ databases">
        <title>A novel Synergistetes isolate from a pyrite-forming mixed culture.</title>
        <authorList>
            <person name="Bunk B."/>
            <person name="Sproer C."/>
            <person name="Spring S."/>
            <person name="Pester M."/>
        </authorList>
    </citation>
    <scope>NUCLEOTIDE SEQUENCE [LARGE SCALE GENOMIC DNA]</scope>
    <source>
        <strain evidence="6">J.5.4.2-T.3.5.2</strain>
    </source>
</reference>
<protein>
    <submittedName>
        <fullName evidence="5">Galactosyldiacylglycerol synthase</fullName>
    </submittedName>
</protein>
<dbReference type="AlphaFoldDB" id="A0A9Q7ACH5"/>
<feature type="domain" description="Diacylglycerol glucosyltransferase N-terminal" evidence="4">
    <location>
        <begin position="21"/>
        <end position="187"/>
    </location>
</feature>
<evidence type="ECO:0000256" key="1">
    <source>
        <dbReference type="ARBA" id="ARBA00006962"/>
    </source>
</evidence>
<dbReference type="InterPro" id="IPR050519">
    <property type="entry name" value="Glycosyltransf_28_UgtP"/>
</dbReference>
<evidence type="ECO:0000256" key="2">
    <source>
        <dbReference type="ARBA" id="ARBA00022676"/>
    </source>
</evidence>
<dbReference type="Gene3D" id="3.40.50.2000">
    <property type="entry name" value="Glycogen Phosphorylase B"/>
    <property type="match status" value="1"/>
</dbReference>
<dbReference type="RefSeq" id="WP_274373603.1">
    <property type="nucleotide sequence ID" value="NZ_CP072943.1"/>
</dbReference>
<accession>A0A9Q7ACH5</accession>
<evidence type="ECO:0000256" key="3">
    <source>
        <dbReference type="ARBA" id="ARBA00022679"/>
    </source>
</evidence>
<dbReference type="GO" id="GO:0016020">
    <property type="term" value="C:membrane"/>
    <property type="evidence" value="ECO:0007669"/>
    <property type="project" value="GOC"/>
</dbReference>
<dbReference type="KEGG" id="aram:KAR29_13920"/>
<dbReference type="Pfam" id="PF06925">
    <property type="entry name" value="MGDG_synth"/>
    <property type="match status" value="1"/>
</dbReference>
<keyword evidence="3" id="KW-0808">Transferase</keyword>
<dbReference type="GO" id="GO:0016758">
    <property type="term" value="F:hexosyltransferase activity"/>
    <property type="evidence" value="ECO:0007669"/>
    <property type="project" value="InterPro"/>
</dbReference>
<dbReference type="Proteomes" id="UP000671879">
    <property type="component" value="Chromosome"/>
</dbReference>
<dbReference type="InterPro" id="IPR009695">
    <property type="entry name" value="Diacylglyc_glucosyltr_N"/>
</dbReference>
<name>A0A9Q7ACH5_9BACT</name>
<keyword evidence="6" id="KW-1185">Reference proteome</keyword>
<evidence type="ECO:0000313" key="6">
    <source>
        <dbReference type="Proteomes" id="UP000671879"/>
    </source>
</evidence>
<dbReference type="SUPFAM" id="SSF53756">
    <property type="entry name" value="UDP-Glycosyltransferase/glycogen phosphorylase"/>
    <property type="match status" value="1"/>
</dbReference>
<evidence type="ECO:0000313" key="5">
    <source>
        <dbReference type="EMBL" id="QTX32373.1"/>
    </source>
</evidence>
<evidence type="ECO:0000259" key="4">
    <source>
        <dbReference type="Pfam" id="PF06925"/>
    </source>
</evidence>
<gene>
    <name evidence="5" type="ORF">KAR29_13920</name>
</gene>
<dbReference type="PANTHER" id="PTHR43025:SF3">
    <property type="entry name" value="MONOGALACTOSYLDIACYLGLYCEROL SYNTHASE 1, CHLOROPLASTIC"/>
    <property type="match status" value="1"/>
</dbReference>
<dbReference type="GO" id="GO:0009247">
    <property type="term" value="P:glycolipid biosynthetic process"/>
    <property type="evidence" value="ECO:0007669"/>
    <property type="project" value="InterPro"/>
</dbReference>
<proteinExistence type="inferred from homology"/>
<dbReference type="EMBL" id="CP072943">
    <property type="protein sequence ID" value="QTX32373.1"/>
    <property type="molecule type" value="Genomic_DNA"/>
</dbReference>
<keyword evidence="2" id="KW-0328">Glycosyltransferase</keyword>